<dbReference type="AlphaFoldDB" id="A0A078MS84"/>
<sequence>MSTTRTGPHPPEILAEARGVHKSFGPVTALSGIDFRISAGETVGLLGPNGAGKSTLLSLLTGLRQPDRGTVELFGQDPRTPQARRALGTTPQATSVPATLRVHETVDFVAAHYPDPVPTAELLERFGLAAAAGKQCGGLSGGQQRRLLVALALVGRPRLVVLDEPTTGLDVEARETLWEQLAAYRAGGGTLLITSHYLDEIQTLAGRVVVVNGGAVIADGTVDEIRSRVSVSRVSFHTSLPAEAFRTWPGTASVNVTASGATTIVSHDADETVKMLVGRGADFHGLEVHAASLEEAFVALTHSTTGRGTPPAPDAGTPARPSTERNLG</sequence>
<dbReference type="CDD" id="cd03230">
    <property type="entry name" value="ABC_DR_subfamily_A"/>
    <property type="match status" value="1"/>
</dbReference>
<feature type="compositionally biased region" description="Low complexity" evidence="6">
    <location>
        <begin position="304"/>
        <end position="321"/>
    </location>
</feature>
<protein>
    <submittedName>
        <fullName evidence="8">Daunorubicin/doxorubicin resistance ATP-binding protein DrrA</fullName>
    </submittedName>
</protein>
<evidence type="ECO:0000256" key="1">
    <source>
        <dbReference type="ARBA" id="ARBA00004202"/>
    </source>
</evidence>
<organism evidence="8">
    <name type="scientific">Arthrobacter saudimassiliensis</name>
    <dbReference type="NCBI Taxonomy" id="1461584"/>
    <lineage>
        <taxon>Bacteria</taxon>
        <taxon>Bacillati</taxon>
        <taxon>Actinomycetota</taxon>
        <taxon>Actinomycetes</taxon>
        <taxon>Micrococcales</taxon>
        <taxon>Micrococcaceae</taxon>
        <taxon>Arthrobacter</taxon>
    </lineage>
</organism>
<evidence type="ECO:0000256" key="4">
    <source>
        <dbReference type="ARBA" id="ARBA00022840"/>
    </source>
</evidence>
<dbReference type="InterPro" id="IPR027417">
    <property type="entry name" value="P-loop_NTPase"/>
</dbReference>
<dbReference type="PANTHER" id="PTHR42711">
    <property type="entry name" value="ABC TRANSPORTER ATP-BINDING PROTEIN"/>
    <property type="match status" value="1"/>
</dbReference>
<dbReference type="SUPFAM" id="SSF52540">
    <property type="entry name" value="P-loop containing nucleoside triphosphate hydrolases"/>
    <property type="match status" value="1"/>
</dbReference>
<dbReference type="PANTHER" id="PTHR42711:SF17">
    <property type="entry name" value="ABC TRANSPORTER ATP-BINDING PROTEIN"/>
    <property type="match status" value="1"/>
</dbReference>
<reference evidence="8" key="1">
    <citation type="submission" date="2014-07" db="EMBL/GenBank/DDBJ databases">
        <authorList>
            <person name="Urmite Genomes Urmite Genomes"/>
        </authorList>
    </citation>
    <scope>NUCLEOTIDE SEQUENCE</scope>
    <source>
        <strain evidence="8">11W110_air</strain>
    </source>
</reference>
<evidence type="ECO:0000256" key="5">
    <source>
        <dbReference type="ARBA" id="ARBA00023251"/>
    </source>
</evidence>
<keyword evidence="3" id="KW-0547">Nucleotide-binding</keyword>
<gene>
    <name evidence="8" type="primary">drrA_6</name>
    <name evidence="8" type="ORF">BN1051_02489</name>
</gene>
<name>A0A078MS84_9MICC</name>
<proteinExistence type="predicted"/>
<accession>A0A078MS84</accession>
<evidence type="ECO:0000256" key="2">
    <source>
        <dbReference type="ARBA" id="ARBA00022448"/>
    </source>
</evidence>
<dbReference type="GO" id="GO:0016887">
    <property type="term" value="F:ATP hydrolysis activity"/>
    <property type="evidence" value="ECO:0007669"/>
    <property type="project" value="InterPro"/>
</dbReference>
<dbReference type="Pfam" id="PF00005">
    <property type="entry name" value="ABC_tran"/>
    <property type="match status" value="1"/>
</dbReference>
<dbReference type="PROSITE" id="PS50893">
    <property type="entry name" value="ABC_TRANSPORTER_2"/>
    <property type="match status" value="1"/>
</dbReference>
<feature type="region of interest" description="Disordered" evidence="6">
    <location>
        <begin position="303"/>
        <end position="328"/>
    </location>
</feature>
<feature type="domain" description="ABC transporter" evidence="7">
    <location>
        <begin position="15"/>
        <end position="238"/>
    </location>
</feature>
<evidence type="ECO:0000313" key="8">
    <source>
        <dbReference type="EMBL" id="CEA09125.1"/>
    </source>
</evidence>
<dbReference type="PATRIC" id="fig|1461584.3.peg.2464"/>
<dbReference type="InterPro" id="IPR050763">
    <property type="entry name" value="ABC_transporter_ATP-binding"/>
</dbReference>
<dbReference type="GO" id="GO:0005886">
    <property type="term" value="C:plasma membrane"/>
    <property type="evidence" value="ECO:0007669"/>
    <property type="project" value="UniProtKB-SubCell"/>
</dbReference>
<keyword evidence="5" id="KW-0046">Antibiotic resistance</keyword>
<dbReference type="Gene3D" id="3.40.50.300">
    <property type="entry name" value="P-loop containing nucleotide triphosphate hydrolases"/>
    <property type="match status" value="1"/>
</dbReference>
<comment type="subcellular location">
    <subcellularLocation>
        <location evidence="1">Cell membrane</location>
        <topology evidence="1">Peripheral membrane protein</topology>
    </subcellularLocation>
</comment>
<evidence type="ECO:0000256" key="6">
    <source>
        <dbReference type="SAM" id="MobiDB-lite"/>
    </source>
</evidence>
<dbReference type="InterPro" id="IPR017871">
    <property type="entry name" value="ABC_transporter-like_CS"/>
</dbReference>
<dbReference type="GO" id="GO:0046677">
    <property type="term" value="P:response to antibiotic"/>
    <property type="evidence" value="ECO:0007669"/>
    <property type="project" value="UniProtKB-KW"/>
</dbReference>
<dbReference type="PROSITE" id="PS00211">
    <property type="entry name" value="ABC_TRANSPORTER_1"/>
    <property type="match status" value="1"/>
</dbReference>
<dbReference type="EMBL" id="LN483071">
    <property type="protein sequence ID" value="CEA09125.1"/>
    <property type="molecule type" value="Genomic_DNA"/>
</dbReference>
<dbReference type="InterPro" id="IPR003439">
    <property type="entry name" value="ABC_transporter-like_ATP-bd"/>
</dbReference>
<dbReference type="InterPro" id="IPR003593">
    <property type="entry name" value="AAA+_ATPase"/>
</dbReference>
<evidence type="ECO:0000259" key="7">
    <source>
        <dbReference type="PROSITE" id="PS50893"/>
    </source>
</evidence>
<keyword evidence="2" id="KW-0813">Transport</keyword>
<evidence type="ECO:0000256" key="3">
    <source>
        <dbReference type="ARBA" id="ARBA00022741"/>
    </source>
</evidence>
<dbReference type="SMART" id="SM00382">
    <property type="entry name" value="AAA"/>
    <property type="match status" value="1"/>
</dbReference>
<dbReference type="GO" id="GO:0005524">
    <property type="term" value="F:ATP binding"/>
    <property type="evidence" value="ECO:0007669"/>
    <property type="project" value="UniProtKB-KW"/>
</dbReference>
<keyword evidence="4 8" id="KW-0067">ATP-binding</keyword>